<dbReference type="Gene3D" id="3.30.420.40">
    <property type="match status" value="2"/>
</dbReference>
<dbReference type="EMBL" id="CP132508">
    <property type="protein sequence ID" value="WPD18291.1"/>
    <property type="molecule type" value="Genomic_DNA"/>
</dbReference>
<evidence type="ECO:0000259" key="4">
    <source>
        <dbReference type="Pfam" id="PF09339"/>
    </source>
</evidence>
<evidence type="ECO:0000256" key="1">
    <source>
        <dbReference type="ARBA" id="ARBA00002486"/>
    </source>
</evidence>
<sequence length="418" mass="44173">MGRRKSAPSQIPPAPSGRPQLLRLHNRTLILSLLRERPMSRSELARQAGLALPTVSRLVDQLIHDGLVVEGKKQATGGRHATELRLRAEAGFVLGAELGRDQIRVVLSDLQGQLRAQSERPRGETAEEDVAHLAAMAGALLDEAGIDARRLTGIGVGVPGPLDPAAGTVIQPPNFRGWSYVPLRQLLQRRFRVPVWIENDANAGALAEFVLGHSHVRNMVYVLADAGVGAGLVLQRQLYRGAGGAGELGHCPVQRSGPRCPCGRRGCVEAIASTDAMVARYRGLVGRSGDDTAPAQDFAALVAAEAAGDPRARAVLDRGGRALGAGLALLANLLHPEVIVLGGRSVQSPSFLAAAQRELRRRRFGTGEVMVTTTRLGRANVARGAALLALQGLFQSPFTASFAPGADEPPAMEPGSHP</sequence>
<dbReference type="Pfam" id="PF09339">
    <property type="entry name" value="HTH_IclR"/>
    <property type="match status" value="1"/>
</dbReference>
<evidence type="ECO:0000256" key="3">
    <source>
        <dbReference type="ARBA" id="ARBA00022629"/>
    </source>
</evidence>
<comment type="function">
    <text evidence="1">Transcriptional repressor of xylose-utilizing enzymes.</text>
</comment>
<reference evidence="5 6" key="1">
    <citation type="submission" date="2023-08" db="EMBL/GenBank/DDBJ databases">
        <title>Genome sequence of Thermaerobacter compostii strain Ins1, a spore-forming filamentous bacterium isolated from a deep geothermal reservoir.</title>
        <authorList>
            <person name="Bregnard D."/>
            <person name="Gonzalez D."/>
            <person name="Junier P."/>
        </authorList>
    </citation>
    <scope>NUCLEOTIDE SEQUENCE [LARGE SCALE GENOMIC DNA]</scope>
    <source>
        <strain evidence="5 6">Ins1</strain>
    </source>
</reference>
<dbReference type="InterPro" id="IPR036390">
    <property type="entry name" value="WH_DNA-bd_sf"/>
</dbReference>
<evidence type="ECO:0000313" key="6">
    <source>
        <dbReference type="Proteomes" id="UP001304683"/>
    </source>
</evidence>
<evidence type="ECO:0000313" key="5">
    <source>
        <dbReference type="EMBL" id="WPD18291.1"/>
    </source>
</evidence>
<dbReference type="Pfam" id="PF00480">
    <property type="entry name" value="ROK"/>
    <property type="match status" value="1"/>
</dbReference>
<dbReference type="InterPro" id="IPR005471">
    <property type="entry name" value="Tscrpt_reg_IclR_N"/>
</dbReference>
<dbReference type="PANTHER" id="PTHR18964">
    <property type="entry name" value="ROK (REPRESSOR, ORF, KINASE) FAMILY"/>
    <property type="match status" value="1"/>
</dbReference>
<dbReference type="InterPro" id="IPR000600">
    <property type="entry name" value="ROK"/>
</dbReference>
<proteinExistence type="inferred from homology"/>
<keyword evidence="3" id="KW-0859">Xylose metabolism</keyword>
<dbReference type="Gene3D" id="1.10.10.10">
    <property type="entry name" value="Winged helix-like DNA-binding domain superfamily/Winged helix DNA-binding domain"/>
    <property type="match status" value="1"/>
</dbReference>
<evidence type="ECO:0000256" key="2">
    <source>
        <dbReference type="ARBA" id="ARBA00006479"/>
    </source>
</evidence>
<dbReference type="PANTHER" id="PTHR18964:SF149">
    <property type="entry name" value="BIFUNCTIONAL UDP-N-ACETYLGLUCOSAMINE 2-EPIMERASE_N-ACETYLMANNOSAMINE KINASE"/>
    <property type="match status" value="1"/>
</dbReference>
<dbReference type="CDD" id="cd00090">
    <property type="entry name" value="HTH_ARSR"/>
    <property type="match status" value="1"/>
</dbReference>
<dbReference type="Proteomes" id="UP001304683">
    <property type="component" value="Chromosome"/>
</dbReference>
<dbReference type="RefSeq" id="WP_318750142.1">
    <property type="nucleotide sequence ID" value="NZ_CP132508.1"/>
</dbReference>
<dbReference type="SUPFAM" id="SSF53067">
    <property type="entry name" value="Actin-like ATPase domain"/>
    <property type="match status" value="1"/>
</dbReference>
<keyword evidence="6" id="KW-1185">Reference proteome</keyword>
<gene>
    <name evidence="5" type="ORF">Q5761_07870</name>
</gene>
<dbReference type="InterPro" id="IPR011991">
    <property type="entry name" value="ArsR-like_HTH"/>
</dbReference>
<dbReference type="InterPro" id="IPR043129">
    <property type="entry name" value="ATPase_NBD"/>
</dbReference>
<comment type="similarity">
    <text evidence="2">Belongs to the ROK (NagC/XylR) family.</text>
</comment>
<name>A0ABZ0QLJ4_9FIRM</name>
<dbReference type="InterPro" id="IPR036388">
    <property type="entry name" value="WH-like_DNA-bd_sf"/>
</dbReference>
<dbReference type="SUPFAM" id="SSF46785">
    <property type="entry name" value="Winged helix' DNA-binding domain"/>
    <property type="match status" value="1"/>
</dbReference>
<keyword evidence="3" id="KW-0119">Carbohydrate metabolism</keyword>
<protein>
    <submittedName>
        <fullName evidence="5">ROK family transcriptional regulator</fullName>
    </submittedName>
</protein>
<feature type="domain" description="HTH iclR-type" evidence="4">
    <location>
        <begin position="36"/>
        <end position="69"/>
    </location>
</feature>
<organism evidence="5 6">
    <name type="scientific">Thermaerobacter composti</name>
    <dbReference type="NCBI Taxonomy" id="554949"/>
    <lineage>
        <taxon>Bacteria</taxon>
        <taxon>Bacillati</taxon>
        <taxon>Bacillota</taxon>
        <taxon>Clostridia</taxon>
        <taxon>Eubacteriales</taxon>
        <taxon>Clostridiales Family XVII. Incertae Sedis</taxon>
        <taxon>Thermaerobacter</taxon>
    </lineage>
</organism>
<accession>A0ABZ0QLJ4</accession>